<accession>A0A517Y004</accession>
<feature type="chain" id="PRO_5021952259" evidence="1">
    <location>
        <begin position="20"/>
        <end position="977"/>
    </location>
</feature>
<sequence length="977" mass="104963" precursor="true">MPRLSALVAVAVIAQHAAADPPDFDAAVAPLLAARCLDCHKGANAKGGLDLSRRDAVVGKDGAVVPGKLKDSALWERVAAGEMPPKKGLPAAEKAVLKEWIEAGARWGTDPIDPFRVTTAARAGYDWWALQPPRGRSGRQPDAPNPIDEFVRAKLRDKRLSPSPPADPLTLLRRVTFDLTGLPPTPDELDAFRRDAAPDAYEKVVARLLASPAYGERWARHWLDVVRYGETDGFERNTRRPHAWPYRDWVIRALNADMPYDRFVRLQLAGDVFHPDDPDAVAATGFLVAGVHNTVVGTDAMRAAARQDEIEDLVGAVGQTFLGLTLNCARCHDHKFDPVSQTDYYRFAALLAGVGHGERTLPDRAATEALNKLTRDAAAVRAELAAIEAPVRAAAGGPEPVAAWDFRTGPSDLVGSLHAKAVGGVRLTAAGATFDGKTGYLRTAPLAAPLRAKTLEVWVKLDGLTQRGGGVVSVQTPDGGVFDAIVFGEQEPAKWMVGSDGFRRTKSFAGPLETDAEKDAVHVAITVAEDGTVTGYRNGRPYGAAFKSSGPQPFDAGKAEVVFGMRHGPVGGNKMLAATVVAARLYDRALTAAGVATSFAGGPALVPEAVIREKLSPADRDRRERAKERLRELSAAEAALRSRLGVKVYANVVQPAGVTRVLARGDVTTPRETVAPAALPAVRGLPADFGLAPDAPDAARRKALAEWVASPKNPLFARVAVNRLWHHHFGTGLVETPSDFGFNGGRPTHPELLDWLAAEFAAKGFSLKHVHRLIVTSETYRQASLPRADCVKVDADNRLLWRMKPRRLEGEAVRDAMLSAAGLLDRTLGGQGFSDYRERNFNGTAYFDPFDPETPEARRRSVYRFLPRGGNPGLLEVLDCPDPASAAPRRAVTTTPLQALALWNGAFALRTADALAARLEREAPGDVGKQVGRAWVLAFGREPTAAERASAERLVRAAGLPALARALFNANEFLTVG</sequence>
<feature type="domain" description="DUF1549" evidence="2">
    <location>
        <begin position="146"/>
        <end position="354"/>
    </location>
</feature>
<evidence type="ECO:0000313" key="5">
    <source>
        <dbReference type="EMBL" id="QDU23092.1"/>
    </source>
</evidence>
<evidence type="ECO:0000313" key="6">
    <source>
        <dbReference type="Proteomes" id="UP000319576"/>
    </source>
</evidence>
<dbReference type="RefSeq" id="WP_145243195.1">
    <property type="nucleotide sequence ID" value="NZ_CP036273.1"/>
</dbReference>
<feature type="domain" description="DUF1553" evidence="3">
    <location>
        <begin position="700"/>
        <end position="954"/>
    </location>
</feature>
<dbReference type="KEGG" id="uli:ETAA1_50830"/>
<proteinExistence type="predicted"/>
<name>A0A517Y004_9BACT</name>
<keyword evidence="6" id="KW-1185">Reference proteome</keyword>
<dbReference type="PANTHER" id="PTHR35889">
    <property type="entry name" value="CYCLOINULO-OLIGOSACCHARIDE FRUCTANOTRANSFERASE-RELATED"/>
    <property type="match status" value="1"/>
</dbReference>
<dbReference type="InterPro" id="IPR022655">
    <property type="entry name" value="DUF1553"/>
</dbReference>
<evidence type="ECO:0000259" key="2">
    <source>
        <dbReference type="Pfam" id="PF07583"/>
    </source>
</evidence>
<dbReference type="PANTHER" id="PTHR35889:SF3">
    <property type="entry name" value="F-BOX DOMAIN-CONTAINING PROTEIN"/>
    <property type="match status" value="1"/>
</dbReference>
<dbReference type="InterPro" id="IPR011444">
    <property type="entry name" value="DUF1549"/>
</dbReference>
<dbReference type="EMBL" id="CP036273">
    <property type="protein sequence ID" value="QDU23092.1"/>
    <property type="molecule type" value="Genomic_DNA"/>
</dbReference>
<dbReference type="Pfam" id="PF07583">
    <property type="entry name" value="PSCyt2"/>
    <property type="match status" value="1"/>
</dbReference>
<dbReference type="SUPFAM" id="SSF49899">
    <property type="entry name" value="Concanavalin A-like lectins/glucanases"/>
    <property type="match status" value="1"/>
</dbReference>
<dbReference type="Pfam" id="PF07587">
    <property type="entry name" value="PSD1"/>
    <property type="match status" value="1"/>
</dbReference>
<keyword evidence="1" id="KW-0732">Signal</keyword>
<dbReference type="AlphaFoldDB" id="A0A517Y004"/>
<organism evidence="5 6">
    <name type="scientific">Urbifossiella limnaea</name>
    <dbReference type="NCBI Taxonomy" id="2528023"/>
    <lineage>
        <taxon>Bacteria</taxon>
        <taxon>Pseudomonadati</taxon>
        <taxon>Planctomycetota</taxon>
        <taxon>Planctomycetia</taxon>
        <taxon>Gemmatales</taxon>
        <taxon>Gemmataceae</taxon>
        <taxon>Urbifossiella</taxon>
    </lineage>
</organism>
<dbReference type="InterPro" id="IPR011429">
    <property type="entry name" value="Cyt_c_Planctomycete-type"/>
</dbReference>
<dbReference type="OrthoDB" id="127107at2"/>
<protein>
    <submittedName>
        <fullName evidence="5">Planctomycete cytochrome C</fullName>
    </submittedName>
</protein>
<evidence type="ECO:0000259" key="3">
    <source>
        <dbReference type="Pfam" id="PF07587"/>
    </source>
</evidence>
<dbReference type="InterPro" id="IPR013320">
    <property type="entry name" value="ConA-like_dom_sf"/>
</dbReference>
<dbReference type="Gene3D" id="2.60.120.200">
    <property type="match status" value="1"/>
</dbReference>
<evidence type="ECO:0000256" key="1">
    <source>
        <dbReference type="SAM" id="SignalP"/>
    </source>
</evidence>
<dbReference type="Pfam" id="PF07635">
    <property type="entry name" value="PSCyt1"/>
    <property type="match status" value="1"/>
</dbReference>
<feature type="signal peptide" evidence="1">
    <location>
        <begin position="1"/>
        <end position="19"/>
    </location>
</feature>
<dbReference type="Proteomes" id="UP000319576">
    <property type="component" value="Chromosome"/>
</dbReference>
<reference evidence="5 6" key="1">
    <citation type="submission" date="2019-02" db="EMBL/GenBank/DDBJ databases">
        <title>Deep-cultivation of Planctomycetes and their phenomic and genomic characterization uncovers novel biology.</title>
        <authorList>
            <person name="Wiegand S."/>
            <person name="Jogler M."/>
            <person name="Boedeker C."/>
            <person name="Pinto D."/>
            <person name="Vollmers J."/>
            <person name="Rivas-Marin E."/>
            <person name="Kohn T."/>
            <person name="Peeters S.H."/>
            <person name="Heuer A."/>
            <person name="Rast P."/>
            <person name="Oberbeckmann S."/>
            <person name="Bunk B."/>
            <person name="Jeske O."/>
            <person name="Meyerdierks A."/>
            <person name="Storesund J.E."/>
            <person name="Kallscheuer N."/>
            <person name="Luecker S."/>
            <person name="Lage O.M."/>
            <person name="Pohl T."/>
            <person name="Merkel B.J."/>
            <person name="Hornburger P."/>
            <person name="Mueller R.-W."/>
            <person name="Bruemmer F."/>
            <person name="Labrenz M."/>
            <person name="Spormann A.M."/>
            <person name="Op den Camp H."/>
            <person name="Overmann J."/>
            <person name="Amann R."/>
            <person name="Jetten M.S.M."/>
            <person name="Mascher T."/>
            <person name="Medema M.H."/>
            <person name="Devos D.P."/>
            <person name="Kaster A.-K."/>
            <person name="Ovreas L."/>
            <person name="Rohde M."/>
            <person name="Galperin M.Y."/>
            <person name="Jogler C."/>
        </authorList>
    </citation>
    <scope>NUCLEOTIDE SEQUENCE [LARGE SCALE GENOMIC DNA]</scope>
    <source>
        <strain evidence="5 6">ETA_A1</strain>
    </source>
</reference>
<gene>
    <name evidence="5" type="ORF">ETAA1_50830</name>
</gene>
<dbReference type="Pfam" id="PF13385">
    <property type="entry name" value="Laminin_G_3"/>
    <property type="match status" value="1"/>
</dbReference>
<evidence type="ECO:0000259" key="4">
    <source>
        <dbReference type="Pfam" id="PF07635"/>
    </source>
</evidence>
<feature type="domain" description="Cytochrome C Planctomycete-type" evidence="4">
    <location>
        <begin position="36"/>
        <end position="86"/>
    </location>
</feature>